<protein>
    <submittedName>
        <fullName evidence="1">Uncharacterized protein</fullName>
    </submittedName>
</protein>
<organism evidence="1 2">
    <name type="scientific">Turnera subulata</name>
    <dbReference type="NCBI Taxonomy" id="218843"/>
    <lineage>
        <taxon>Eukaryota</taxon>
        <taxon>Viridiplantae</taxon>
        <taxon>Streptophyta</taxon>
        <taxon>Embryophyta</taxon>
        <taxon>Tracheophyta</taxon>
        <taxon>Spermatophyta</taxon>
        <taxon>Magnoliopsida</taxon>
        <taxon>eudicotyledons</taxon>
        <taxon>Gunneridae</taxon>
        <taxon>Pentapetalae</taxon>
        <taxon>rosids</taxon>
        <taxon>fabids</taxon>
        <taxon>Malpighiales</taxon>
        <taxon>Passifloraceae</taxon>
        <taxon>Turnera</taxon>
    </lineage>
</organism>
<reference evidence="1" key="1">
    <citation type="submission" date="2022-02" db="EMBL/GenBank/DDBJ databases">
        <authorList>
            <person name="Henning P.M."/>
            <person name="McCubbin A.G."/>
            <person name="Shore J.S."/>
        </authorList>
    </citation>
    <scope>NUCLEOTIDE SEQUENCE</scope>
    <source>
        <strain evidence="1">F60SS</strain>
        <tissue evidence="1">Leaves</tissue>
    </source>
</reference>
<accession>A0A9Q0FU08</accession>
<dbReference type="EMBL" id="JAKUCV010003762">
    <property type="protein sequence ID" value="KAJ4837700.1"/>
    <property type="molecule type" value="Genomic_DNA"/>
</dbReference>
<sequence>MFCDCEGDCEGNCKDACWSDSEDDCGSKCKSQCGRDCQSDSGRKEQTSAALALHRSNAIYRQLKKLERFDGDRIKIDGVCAFPMYGPEFSFNPATHGTVQEYDCFNELAMKLARDVCEYNNCIEDVIISSYSNGYPLQHFFITLEATLMGHLNLVQAEGSDIHDRNSRKLN</sequence>
<name>A0A9Q0FU08_9ROSI</name>
<evidence type="ECO:0000313" key="2">
    <source>
        <dbReference type="Proteomes" id="UP001141552"/>
    </source>
</evidence>
<keyword evidence="2" id="KW-1185">Reference proteome</keyword>
<comment type="caution">
    <text evidence="1">The sequence shown here is derived from an EMBL/GenBank/DDBJ whole genome shotgun (WGS) entry which is preliminary data.</text>
</comment>
<reference evidence="1" key="2">
    <citation type="journal article" date="2023" name="Plants (Basel)">
        <title>Annotation of the Turnera subulata (Passifloraceae) Draft Genome Reveals the S-Locus Evolved after the Divergence of Turneroideae from Passifloroideae in a Stepwise Manner.</title>
        <authorList>
            <person name="Henning P.M."/>
            <person name="Roalson E.H."/>
            <person name="Mir W."/>
            <person name="McCubbin A.G."/>
            <person name="Shore J.S."/>
        </authorList>
    </citation>
    <scope>NUCLEOTIDE SEQUENCE</scope>
    <source>
        <strain evidence="1">F60SS</strain>
    </source>
</reference>
<dbReference type="AlphaFoldDB" id="A0A9Q0FU08"/>
<dbReference type="Proteomes" id="UP001141552">
    <property type="component" value="Unassembled WGS sequence"/>
</dbReference>
<proteinExistence type="predicted"/>
<gene>
    <name evidence="1" type="ORF">Tsubulata_032275</name>
</gene>
<evidence type="ECO:0000313" key="1">
    <source>
        <dbReference type="EMBL" id="KAJ4837700.1"/>
    </source>
</evidence>